<evidence type="ECO:0000313" key="2">
    <source>
        <dbReference type="EMBL" id="EPX86127.1"/>
    </source>
</evidence>
<comment type="caution">
    <text evidence="2">The sequence shown here is derived from an EMBL/GenBank/DDBJ whole genome shotgun (WGS) entry which is preliminary data.</text>
</comment>
<dbReference type="AlphaFoldDB" id="S9R2L3"/>
<dbReference type="PATRIC" id="fig|1123069.3.peg.907"/>
<keyword evidence="3" id="KW-1185">Reference proteome</keyword>
<name>S9R2L3_9RHOB</name>
<dbReference type="HOGENOM" id="CLU_1823901_0_0_5"/>
<accession>S9R2L3</accession>
<keyword evidence="1" id="KW-1133">Transmembrane helix</keyword>
<gene>
    <name evidence="2" type="ORF">ruthe_00936</name>
</gene>
<dbReference type="Proteomes" id="UP000015346">
    <property type="component" value="Unassembled WGS sequence"/>
</dbReference>
<feature type="transmembrane region" description="Helical" evidence="1">
    <location>
        <begin position="69"/>
        <end position="91"/>
    </location>
</feature>
<reference evidence="2 3" key="1">
    <citation type="journal article" date="2013" name="Stand. Genomic Sci.">
        <title>Genome sequence of the reddish-pigmented Rubellimicrobium thermophilum type strain (DSM 16684(T)), a member of the Roseobacter clade.</title>
        <authorList>
            <person name="Fiebig A."/>
            <person name="Riedel T."/>
            <person name="Gronow S."/>
            <person name="Petersen J."/>
            <person name="Klenk H.P."/>
            <person name="Goker M."/>
        </authorList>
    </citation>
    <scope>NUCLEOTIDE SEQUENCE [LARGE SCALE GENOMIC DNA]</scope>
    <source>
        <strain evidence="2 3">DSM 16684</strain>
    </source>
</reference>
<feature type="transmembrane region" description="Helical" evidence="1">
    <location>
        <begin position="44"/>
        <end position="62"/>
    </location>
</feature>
<proteinExistence type="predicted"/>
<protein>
    <submittedName>
        <fullName evidence="2">Putative membrane protein</fullName>
    </submittedName>
</protein>
<evidence type="ECO:0000256" key="1">
    <source>
        <dbReference type="SAM" id="Phobius"/>
    </source>
</evidence>
<dbReference type="Pfam" id="PF10011">
    <property type="entry name" value="DUF2254"/>
    <property type="match status" value="1"/>
</dbReference>
<dbReference type="EMBL" id="AOLV01000010">
    <property type="protein sequence ID" value="EPX86127.1"/>
    <property type="molecule type" value="Genomic_DNA"/>
</dbReference>
<dbReference type="InterPro" id="IPR018723">
    <property type="entry name" value="DUF2254_membrane"/>
</dbReference>
<sequence>MLAVTTFSLTAMVTLQRSAARMFTPRVHLVLMKDRTTQNALATFIGAWIYALLATVILDLPYFGERGRVALFVTTVLLLSLIVMSTLRWILHLQSAGSLIDTARRIEDEAAGPLAAGPGARRLSTQQEKAQLARAAAWLRE</sequence>
<keyword evidence="1" id="KW-0472">Membrane</keyword>
<keyword evidence="1" id="KW-0812">Transmembrane</keyword>
<organism evidence="2 3">
    <name type="scientific">Rubellimicrobium thermophilum DSM 16684</name>
    <dbReference type="NCBI Taxonomy" id="1123069"/>
    <lineage>
        <taxon>Bacteria</taxon>
        <taxon>Pseudomonadati</taxon>
        <taxon>Pseudomonadota</taxon>
        <taxon>Alphaproteobacteria</taxon>
        <taxon>Rhodobacterales</taxon>
        <taxon>Roseobacteraceae</taxon>
        <taxon>Rubellimicrobium</taxon>
    </lineage>
</organism>
<evidence type="ECO:0000313" key="3">
    <source>
        <dbReference type="Proteomes" id="UP000015346"/>
    </source>
</evidence>
<dbReference type="STRING" id="1123069.ruthe_00936"/>